<dbReference type="GO" id="GO:0048038">
    <property type="term" value="F:quinone binding"/>
    <property type="evidence" value="ECO:0007669"/>
    <property type="project" value="TreeGrafter"/>
</dbReference>
<protein>
    <recommendedName>
        <fullName evidence="3">Ketoreductase domain-containing protein</fullName>
    </recommendedName>
</protein>
<evidence type="ECO:0000256" key="2">
    <source>
        <dbReference type="ARBA" id="ARBA00022857"/>
    </source>
</evidence>
<accession>A0AAD6GLN7</accession>
<dbReference type="CDD" id="cd05233">
    <property type="entry name" value="SDR_c"/>
    <property type="match status" value="1"/>
</dbReference>
<dbReference type="PRINTS" id="PR01397">
    <property type="entry name" value="DHBDHDRGNASE"/>
</dbReference>
<dbReference type="GO" id="GO:0008667">
    <property type="term" value="F:2,3-dihydro-2,3-dihydroxybenzoate dehydrogenase activity"/>
    <property type="evidence" value="ECO:0007669"/>
    <property type="project" value="InterPro"/>
</dbReference>
<comment type="similarity">
    <text evidence="1">Belongs to the short-chain dehydrogenases/reductases (SDR) family.</text>
</comment>
<evidence type="ECO:0000256" key="1">
    <source>
        <dbReference type="ARBA" id="ARBA00006484"/>
    </source>
</evidence>
<dbReference type="SMART" id="SM00822">
    <property type="entry name" value="PKS_KR"/>
    <property type="match status" value="1"/>
</dbReference>
<gene>
    <name evidence="4" type="ORF">N7494_000507</name>
</gene>
<dbReference type="GO" id="GO:0019290">
    <property type="term" value="P:siderophore biosynthetic process"/>
    <property type="evidence" value="ECO:0007669"/>
    <property type="project" value="InterPro"/>
</dbReference>
<dbReference type="SUPFAM" id="SSF51735">
    <property type="entry name" value="NAD(P)-binding Rossmann-fold domains"/>
    <property type="match status" value="1"/>
</dbReference>
<keyword evidence="2" id="KW-0521">NADP</keyword>
<dbReference type="AlphaFoldDB" id="A0AAD6GLN7"/>
<dbReference type="Gene3D" id="3.40.50.720">
    <property type="entry name" value="NAD(P)-binding Rossmann-like Domain"/>
    <property type="match status" value="1"/>
</dbReference>
<evidence type="ECO:0000313" key="4">
    <source>
        <dbReference type="EMBL" id="KAJ5556592.1"/>
    </source>
</evidence>
<dbReference type="GO" id="GO:0016616">
    <property type="term" value="F:oxidoreductase activity, acting on the CH-OH group of donors, NAD or NADP as acceptor"/>
    <property type="evidence" value="ECO:0007669"/>
    <property type="project" value="TreeGrafter"/>
</dbReference>
<name>A0AAD6GLN7_9EURO</name>
<keyword evidence="5" id="KW-1185">Reference proteome</keyword>
<comment type="caution">
    <text evidence="4">The sequence shown here is derived from an EMBL/GenBank/DDBJ whole genome shotgun (WGS) entry which is preliminary data.</text>
</comment>
<sequence>MDPPFPSLTSVWHNAPYAAISPHLPELSASGKTVIITGAGTGIGQATALAFARAGAANIVLIGRKEEALRATQELLDCASSVHAVSITNEAAIIEVAVSIGTWDIMILAAGTVSKGPMRETSVDEWWQNFETNVKGTMIATNAFLPTANPVSSAVVAFTSAVFMPAAMLNGLSGYVSSKLTLIKVMEFLAAENPSVFAAAMHPGMVDTANFRASGADASQLPMDSIDLPAEFAVWLTSPEAAFLNGRFVMANWDVEELKAKADKIQSGTLLTSGVNGWPFSPN</sequence>
<proteinExistence type="inferred from homology"/>
<reference evidence="4 5" key="1">
    <citation type="journal article" date="2023" name="IMA Fungus">
        <title>Comparative genomic study of the Penicillium genus elucidates a diverse pangenome and 15 lateral gene transfer events.</title>
        <authorList>
            <person name="Petersen C."/>
            <person name="Sorensen T."/>
            <person name="Nielsen M.R."/>
            <person name="Sondergaard T.E."/>
            <person name="Sorensen J.L."/>
            <person name="Fitzpatrick D.A."/>
            <person name="Frisvad J.C."/>
            <person name="Nielsen K.L."/>
        </authorList>
    </citation>
    <scope>NUCLEOTIDE SEQUENCE [LARGE SCALE GENOMIC DNA]</scope>
    <source>
        <strain evidence="4 5">IBT 35679</strain>
    </source>
</reference>
<organism evidence="4 5">
    <name type="scientific">Penicillium frequentans</name>
    <dbReference type="NCBI Taxonomy" id="3151616"/>
    <lineage>
        <taxon>Eukaryota</taxon>
        <taxon>Fungi</taxon>
        <taxon>Dikarya</taxon>
        <taxon>Ascomycota</taxon>
        <taxon>Pezizomycotina</taxon>
        <taxon>Eurotiomycetes</taxon>
        <taxon>Eurotiomycetidae</taxon>
        <taxon>Eurotiales</taxon>
        <taxon>Aspergillaceae</taxon>
        <taxon>Penicillium</taxon>
    </lineage>
</organism>
<dbReference type="InterPro" id="IPR002347">
    <property type="entry name" value="SDR_fam"/>
</dbReference>
<dbReference type="GO" id="GO:0006633">
    <property type="term" value="P:fatty acid biosynthetic process"/>
    <property type="evidence" value="ECO:0007669"/>
    <property type="project" value="TreeGrafter"/>
</dbReference>
<dbReference type="EMBL" id="JAQIZZ010000001">
    <property type="protein sequence ID" value="KAJ5556592.1"/>
    <property type="molecule type" value="Genomic_DNA"/>
</dbReference>
<evidence type="ECO:0000313" key="5">
    <source>
        <dbReference type="Proteomes" id="UP001220324"/>
    </source>
</evidence>
<dbReference type="Proteomes" id="UP001220324">
    <property type="component" value="Unassembled WGS sequence"/>
</dbReference>
<evidence type="ECO:0000259" key="3">
    <source>
        <dbReference type="SMART" id="SM00822"/>
    </source>
</evidence>
<dbReference type="Pfam" id="PF00106">
    <property type="entry name" value="adh_short"/>
    <property type="match status" value="1"/>
</dbReference>
<dbReference type="InterPro" id="IPR003560">
    <property type="entry name" value="DHB_DH"/>
</dbReference>
<feature type="domain" description="Ketoreductase" evidence="3">
    <location>
        <begin position="32"/>
        <end position="208"/>
    </location>
</feature>
<dbReference type="PANTHER" id="PTHR42760:SF122">
    <property type="entry name" value="NAD(P)-BINDING PROTEIN"/>
    <property type="match status" value="1"/>
</dbReference>
<dbReference type="InterPro" id="IPR036291">
    <property type="entry name" value="NAD(P)-bd_dom_sf"/>
</dbReference>
<dbReference type="PANTHER" id="PTHR42760">
    <property type="entry name" value="SHORT-CHAIN DEHYDROGENASES/REDUCTASES FAMILY MEMBER"/>
    <property type="match status" value="1"/>
</dbReference>
<dbReference type="InterPro" id="IPR057326">
    <property type="entry name" value="KR_dom"/>
</dbReference>